<comment type="cofactor">
    <cofactor evidence="7">
        <name>heme</name>
        <dbReference type="ChEBI" id="CHEBI:30413"/>
    </cofactor>
</comment>
<evidence type="ECO:0000256" key="7">
    <source>
        <dbReference type="PIRSR" id="PIRSR602401-1"/>
    </source>
</evidence>
<dbReference type="AlphaFoldDB" id="A0A8X8WSE0"/>
<keyword evidence="4 8" id="KW-0560">Oxidoreductase</keyword>
<accession>A0A8X8WSE0</accession>
<protein>
    <recommendedName>
        <fullName evidence="12">Isoflavone 2'-hydroxylase</fullName>
    </recommendedName>
</protein>
<evidence type="ECO:0000313" key="11">
    <source>
        <dbReference type="Proteomes" id="UP000298416"/>
    </source>
</evidence>
<reference evidence="10" key="2">
    <citation type="submission" date="2020-08" db="EMBL/GenBank/DDBJ databases">
        <title>Plant Genome Project.</title>
        <authorList>
            <person name="Zhang R.-G."/>
        </authorList>
    </citation>
    <scope>NUCLEOTIDE SEQUENCE</scope>
    <source>
        <strain evidence="10">Huo1</strain>
        <tissue evidence="10">Leaf</tissue>
    </source>
</reference>
<name>A0A8X8WSE0_SALSN</name>
<sequence length="241" mass="26192">MNVVMRMIAGKAYYGRGWRGRRLREIVAETMLLMAASGLFAVVGGWWRRETDGGAASGEGWFYAGACEGSLLIAGTDTSSGTMEWALSLMLNNPHVLKKAQAEIDGHVGHARLLDESDLADLRYLRSIITETLRMYPVAPLLNDPGCWEDAAEFRPERFEGSGGCRKMPFGAGRRRCPGEALAVRILGFGLGAVVQCFDWEREGEELVDMGEGGGVSLPRAAALMAYCRERSVAAALLSNI</sequence>
<keyword evidence="11" id="KW-1185">Reference proteome</keyword>
<keyword evidence="9" id="KW-0812">Transmembrane</keyword>
<gene>
    <name evidence="10" type="ORF">SASPL_137154</name>
</gene>
<keyword evidence="3 7" id="KW-0479">Metal-binding</keyword>
<proteinExistence type="inferred from homology"/>
<dbReference type="PRINTS" id="PR00385">
    <property type="entry name" value="P450"/>
</dbReference>
<keyword evidence="6 8" id="KW-0503">Monooxygenase</keyword>
<dbReference type="Proteomes" id="UP000298416">
    <property type="component" value="Unassembled WGS sequence"/>
</dbReference>
<dbReference type="GO" id="GO:0016020">
    <property type="term" value="C:membrane"/>
    <property type="evidence" value="ECO:0007669"/>
    <property type="project" value="UniProtKB-SubCell"/>
</dbReference>
<dbReference type="Pfam" id="PF00067">
    <property type="entry name" value="p450"/>
    <property type="match status" value="1"/>
</dbReference>
<evidence type="ECO:0000256" key="8">
    <source>
        <dbReference type="RuleBase" id="RU000461"/>
    </source>
</evidence>
<dbReference type="InterPro" id="IPR001128">
    <property type="entry name" value="Cyt_P450"/>
</dbReference>
<evidence type="ECO:0000313" key="10">
    <source>
        <dbReference type="EMBL" id="KAG6400328.1"/>
    </source>
</evidence>
<organism evidence="10">
    <name type="scientific">Salvia splendens</name>
    <name type="common">Scarlet sage</name>
    <dbReference type="NCBI Taxonomy" id="180675"/>
    <lineage>
        <taxon>Eukaryota</taxon>
        <taxon>Viridiplantae</taxon>
        <taxon>Streptophyta</taxon>
        <taxon>Embryophyta</taxon>
        <taxon>Tracheophyta</taxon>
        <taxon>Spermatophyta</taxon>
        <taxon>Magnoliopsida</taxon>
        <taxon>eudicotyledons</taxon>
        <taxon>Gunneridae</taxon>
        <taxon>Pentapetalae</taxon>
        <taxon>asterids</taxon>
        <taxon>lamiids</taxon>
        <taxon>Lamiales</taxon>
        <taxon>Lamiaceae</taxon>
        <taxon>Nepetoideae</taxon>
        <taxon>Mentheae</taxon>
        <taxon>Salviinae</taxon>
        <taxon>Salvia</taxon>
        <taxon>Salvia subgen. Calosphace</taxon>
        <taxon>core Calosphace</taxon>
    </lineage>
</organism>
<dbReference type="PANTHER" id="PTHR47947:SF3">
    <property type="entry name" value="CYTOCHROME P450 81D1-LIKE"/>
    <property type="match status" value="1"/>
</dbReference>
<dbReference type="InterPro" id="IPR002401">
    <property type="entry name" value="Cyt_P450_E_grp-I"/>
</dbReference>
<dbReference type="SUPFAM" id="SSF48264">
    <property type="entry name" value="Cytochrome P450"/>
    <property type="match status" value="1"/>
</dbReference>
<dbReference type="GO" id="GO:0005506">
    <property type="term" value="F:iron ion binding"/>
    <property type="evidence" value="ECO:0007669"/>
    <property type="project" value="InterPro"/>
</dbReference>
<comment type="similarity">
    <text evidence="8">Belongs to the cytochrome P450 family.</text>
</comment>
<evidence type="ECO:0000256" key="9">
    <source>
        <dbReference type="SAM" id="Phobius"/>
    </source>
</evidence>
<feature type="transmembrane region" description="Helical" evidence="9">
    <location>
        <begin position="26"/>
        <end position="47"/>
    </location>
</feature>
<dbReference type="InterPro" id="IPR017972">
    <property type="entry name" value="Cyt_P450_CS"/>
</dbReference>
<dbReference type="GO" id="GO:0020037">
    <property type="term" value="F:heme binding"/>
    <property type="evidence" value="ECO:0007669"/>
    <property type="project" value="InterPro"/>
</dbReference>
<evidence type="ECO:0000256" key="5">
    <source>
        <dbReference type="ARBA" id="ARBA00023004"/>
    </source>
</evidence>
<evidence type="ECO:0008006" key="12">
    <source>
        <dbReference type="Google" id="ProtNLM"/>
    </source>
</evidence>
<evidence type="ECO:0000256" key="1">
    <source>
        <dbReference type="ARBA" id="ARBA00004167"/>
    </source>
</evidence>
<evidence type="ECO:0000256" key="4">
    <source>
        <dbReference type="ARBA" id="ARBA00023002"/>
    </source>
</evidence>
<keyword evidence="2 7" id="KW-0349">Heme</keyword>
<evidence type="ECO:0000256" key="3">
    <source>
        <dbReference type="ARBA" id="ARBA00022723"/>
    </source>
</evidence>
<dbReference type="PROSITE" id="PS00086">
    <property type="entry name" value="CYTOCHROME_P450"/>
    <property type="match status" value="1"/>
</dbReference>
<dbReference type="Gene3D" id="1.10.630.10">
    <property type="entry name" value="Cytochrome P450"/>
    <property type="match status" value="2"/>
</dbReference>
<evidence type="ECO:0000256" key="6">
    <source>
        <dbReference type="ARBA" id="ARBA00023033"/>
    </source>
</evidence>
<dbReference type="PANTHER" id="PTHR47947">
    <property type="entry name" value="CYTOCHROME P450 82C3-RELATED"/>
    <property type="match status" value="1"/>
</dbReference>
<dbReference type="GO" id="GO:0016114">
    <property type="term" value="P:terpenoid biosynthetic process"/>
    <property type="evidence" value="ECO:0007669"/>
    <property type="project" value="UniProtKB-ARBA"/>
</dbReference>
<feature type="binding site" description="axial binding residue" evidence="7">
    <location>
        <position position="177"/>
    </location>
    <ligand>
        <name>heme</name>
        <dbReference type="ChEBI" id="CHEBI:30413"/>
    </ligand>
    <ligandPart>
        <name>Fe</name>
        <dbReference type="ChEBI" id="CHEBI:18248"/>
    </ligandPart>
</feature>
<keyword evidence="5 7" id="KW-0408">Iron</keyword>
<comment type="subcellular location">
    <subcellularLocation>
        <location evidence="1">Membrane</location>
        <topology evidence="1">Single-pass membrane protein</topology>
    </subcellularLocation>
</comment>
<evidence type="ECO:0000256" key="2">
    <source>
        <dbReference type="ARBA" id="ARBA00022617"/>
    </source>
</evidence>
<keyword evidence="9" id="KW-0472">Membrane</keyword>
<comment type="caution">
    <text evidence="10">The sequence shown here is derived from an EMBL/GenBank/DDBJ whole genome shotgun (WGS) entry which is preliminary data.</text>
</comment>
<dbReference type="InterPro" id="IPR036396">
    <property type="entry name" value="Cyt_P450_sf"/>
</dbReference>
<dbReference type="InterPro" id="IPR050651">
    <property type="entry name" value="Plant_Cytochrome_P450_Monoox"/>
</dbReference>
<reference evidence="10" key="1">
    <citation type="submission" date="2018-01" db="EMBL/GenBank/DDBJ databases">
        <authorList>
            <person name="Mao J.F."/>
        </authorList>
    </citation>
    <scope>NUCLEOTIDE SEQUENCE</scope>
    <source>
        <strain evidence="10">Huo1</strain>
        <tissue evidence="10">Leaf</tissue>
    </source>
</reference>
<dbReference type="GO" id="GO:0016712">
    <property type="term" value="F:oxidoreductase activity, acting on paired donors, with incorporation or reduction of molecular oxygen, reduced flavin or flavoprotein as one donor, and incorporation of one atom of oxygen"/>
    <property type="evidence" value="ECO:0007669"/>
    <property type="project" value="UniProtKB-ARBA"/>
</dbReference>
<dbReference type="EMBL" id="PNBA02000014">
    <property type="protein sequence ID" value="KAG6400328.1"/>
    <property type="molecule type" value="Genomic_DNA"/>
</dbReference>
<dbReference type="PRINTS" id="PR00463">
    <property type="entry name" value="EP450I"/>
</dbReference>
<keyword evidence="9" id="KW-1133">Transmembrane helix</keyword>